<proteinExistence type="predicted"/>
<dbReference type="GO" id="GO:0015171">
    <property type="term" value="F:amino acid transmembrane transporter activity"/>
    <property type="evidence" value="ECO:0007669"/>
    <property type="project" value="TreeGrafter"/>
</dbReference>
<evidence type="ECO:0000313" key="7">
    <source>
        <dbReference type="EMBL" id="CRH06416.1"/>
    </source>
</evidence>
<keyword evidence="4 6" id="KW-1133">Transmembrane helix</keyword>
<dbReference type="InterPro" id="IPR001123">
    <property type="entry name" value="LeuE-type"/>
</dbReference>
<evidence type="ECO:0000256" key="1">
    <source>
        <dbReference type="ARBA" id="ARBA00004651"/>
    </source>
</evidence>
<evidence type="ECO:0000256" key="4">
    <source>
        <dbReference type="ARBA" id="ARBA00022989"/>
    </source>
</evidence>
<gene>
    <name evidence="7" type="ORF">MAGMO_2253</name>
</gene>
<name>A0A1S7LKY0_MAGMO</name>
<dbReference type="Pfam" id="PF01810">
    <property type="entry name" value="LysE"/>
    <property type="match status" value="1"/>
</dbReference>
<keyword evidence="3 6" id="KW-0812">Transmembrane</keyword>
<dbReference type="EMBL" id="LO017727">
    <property type="protein sequence ID" value="CRH06416.1"/>
    <property type="molecule type" value="Genomic_DNA"/>
</dbReference>
<comment type="subcellular location">
    <subcellularLocation>
        <location evidence="1">Cell membrane</location>
        <topology evidence="1">Multi-pass membrane protein</topology>
    </subcellularLocation>
</comment>
<dbReference type="GO" id="GO:0005886">
    <property type="term" value="C:plasma membrane"/>
    <property type="evidence" value="ECO:0007669"/>
    <property type="project" value="UniProtKB-SubCell"/>
</dbReference>
<protein>
    <submittedName>
        <fullName evidence="7">Putative lysine exporter protein (LYSE/YGGA)</fullName>
    </submittedName>
</protein>
<evidence type="ECO:0000256" key="2">
    <source>
        <dbReference type="ARBA" id="ARBA00022475"/>
    </source>
</evidence>
<reference evidence="7" key="1">
    <citation type="submission" date="2015-04" db="EMBL/GenBank/DDBJ databases">
        <authorList>
            <person name="Syromyatnikov M.Y."/>
            <person name="Popov V.N."/>
        </authorList>
    </citation>
    <scope>NUCLEOTIDE SEQUENCE</scope>
    <source>
        <strain evidence="7">MO-1</strain>
    </source>
</reference>
<evidence type="ECO:0000256" key="6">
    <source>
        <dbReference type="SAM" id="Phobius"/>
    </source>
</evidence>
<evidence type="ECO:0000256" key="5">
    <source>
        <dbReference type="ARBA" id="ARBA00023136"/>
    </source>
</evidence>
<sequence length="208" mass="22183">MSVLISALLMGGSVGLVAGLSPGPLMSMVISQTLRHNRREGVKIALAPLFSDLPIILLTLFAASILTPSLLGIVSLVGSGYLLYIAYGTYKTVPLEMTTEPQAPPSSLRAGVVVNILSPHPYLFWSTVGAPYLVNTHSQSALAAWGFVLTFYTLLIGAKVAVALVVGRYGANLNPTHYLRVMHLLALSLVLFALMLIMDAIPLLMPLQ</sequence>
<dbReference type="PANTHER" id="PTHR30086">
    <property type="entry name" value="ARGININE EXPORTER PROTEIN ARGO"/>
    <property type="match status" value="1"/>
</dbReference>
<evidence type="ECO:0000256" key="3">
    <source>
        <dbReference type="ARBA" id="ARBA00022692"/>
    </source>
</evidence>
<dbReference type="AlphaFoldDB" id="A0A1S7LKY0"/>
<keyword evidence="5 6" id="KW-0472">Membrane</keyword>
<accession>A0A1S7LKY0</accession>
<feature type="transmembrane region" description="Helical" evidence="6">
    <location>
        <begin position="178"/>
        <end position="198"/>
    </location>
</feature>
<feature type="transmembrane region" description="Helical" evidence="6">
    <location>
        <begin position="43"/>
        <end position="63"/>
    </location>
</feature>
<dbReference type="PANTHER" id="PTHR30086:SF20">
    <property type="entry name" value="ARGININE EXPORTER PROTEIN ARGO-RELATED"/>
    <property type="match status" value="1"/>
</dbReference>
<organism evidence="7">
    <name type="scientific">Magnetococcus massalia (strain MO-1)</name>
    <dbReference type="NCBI Taxonomy" id="451514"/>
    <lineage>
        <taxon>Bacteria</taxon>
        <taxon>Pseudomonadati</taxon>
        <taxon>Pseudomonadota</taxon>
        <taxon>Magnetococcia</taxon>
        <taxon>Magnetococcales</taxon>
        <taxon>Magnetococcaceae</taxon>
        <taxon>Magnetococcus</taxon>
    </lineage>
</organism>
<feature type="transmembrane region" description="Helical" evidence="6">
    <location>
        <begin position="142"/>
        <end position="166"/>
    </location>
</feature>
<keyword evidence="2" id="KW-1003">Cell membrane</keyword>
<feature type="transmembrane region" description="Helical" evidence="6">
    <location>
        <begin position="70"/>
        <end position="87"/>
    </location>
</feature>